<protein>
    <recommendedName>
        <fullName evidence="5">TF-B3 domain-containing protein</fullName>
    </recommendedName>
</protein>
<dbReference type="PROSITE" id="PS50863">
    <property type="entry name" value="B3"/>
    <property type="match status" value="1"/>
</dbReference>
<dbReference type="InterPro" id="IPR003340">
    <property type="entry name" value="B3_DNA-bd"/>
</dbReference>
<sequence length="209" mass="23755">MEMGRKASKKLMEMGVEKEARICVEGLSERDWPVKIIMRRPDHGHVFVLSGGWKRFIADNKLKIGKELHFTWKGPRDIAVRIERRSTRGRPPSTAAAANYKKHEVACKAVNSESERCGRRPLQSEAVSKAVKCNVPKTPVESSSKKCKLMFYIHMQEALRQPLTTCSFAWDLPIEISKAMFELDGCKLALLCKCNKAWFSSVTNQVPYL</sequence>
<dbReference type="EMBL" id="JABFUD020000024">
    <property type="protein sequence ID" value="KAI5060094.1"/>
    <property type="molecule type" value="Genomic_DNA"/>
</dbReference>
<evidence type="ECO:0000313" key="7">
    <source>
        <dbReference type="Proteomes" id="UP000886520"/>
    </source>
</evidence>
<keyword evidence="2" id="KW-0238">DNA-binding</keyword>
<evidence type="ECO:0000256" key="4">
    <source>
        <dbReference type="ARBA" id="ARBA00023242"/>
    </source>
</evidence>
<gene>
    <name evidence="6" type="ORF">GOP47_0024514</name>
</gene>
<evidence type="ECO:0000313" key="6">
    <source>
        <dbReference type="EMBL" id="KAI5060094.1"/>
    </source>
</evidence>
<feature type="domain" description="TF-B3" evidence="5">
    <location>
        <begin position="1"/>
        <end position="86"/>
    </location>
</feature>
<dbReference type="AlphaFoldDB" id="A0A9D4U201"/>
<dbReference type="CDD" id="cd10017">
    <property type="entry name" value="B3_DNA"/>
    <property type="match status" value="1"/>
</dbReference>
<evidence type="ECO:0000256" key="2">
    <source>
        <dbReference type="ARBA" id="ARBA00023125"/>
    </source>
</evidence>
<evidence type="ECO:0000256" key="3">
    <source>
        <dbReference type="ARBA" id="ARBA00023163"/>
    </source>
</evidence>
<comment type="caution">
    <text evidence="6">The sequence shown here is derived from an EMBL/GenBank/DDBJ whole genome shotgun (WGS) entry which is preliminary data.</text>
</comment>
<dbReference type="Pfam" id="PF02362">
    <property type="entry name" value="B3"/>
    <property type="match status" value="1"/>
</dbReference>
<accession>A0A9D4U201</accession>
<dbReference type="GO" id="GO:0003677">
    <property type="term" value="F:DNA binding"/>
    <property type="evidence" value="ECO:0007669"/>
    <property type="project" value="UniProtKB-KW"/>
</dbReference>
<keyword evidence="4" id="KW-0539">Nucleus</keyword>
<dbReference type="SUPFAM" id="SSF101936">
    <property type="entry name" value="DNA-binding pseudobarrel domain"/>
    <property type="match status" value="1"/>
</dbReference>
<proteinExistence type="predicted"/>
<keyword evidence="1" id="KW-0805">Transcription regulation</keyword>
<dbReference type="Proteomes" id="UP000886520">
    <property type="component" value="Chromosome 24"/>
</dbReference>
<organism evidence="6 7">
    <name type="scientific">Adiantum capillus-veneris</name>
    <name type="common">Maidenhair fern</name>
    <dbReference type="NCBI Taxonomy" id="13818"/>
    <lineage>
        <taxon>Eukaryota</taxon>
        <taxon>Viridiplantae</taxon>
        <taxon>Streptophyta</taxon>
        <taxon>Embryophyta</taxon>
        <taxon>Tracheophyta</taxon>
        <taxon>Polypodiopsida</taxon>
        <taxon>Polypodiidae</taxon>
        <taxon>Polypodiales</taxon>
        <taxon>Pteridineae</taxon>
        <taxon>Pteridaceae</taxon>
        <taxon>Vittarioideae</taxon>
        <taxon>Adiantum</taxon>
    </lineage>
</organism>
<evidence type="ECO:0000259" key="5">
    <source>
        <dbReference type="PROSITE" id="PS50863"/>
    </source>
</evidence>
<dbReference type="InterPro" id="IPR015300">
    <property type="entry name" value="DNA-bd_pseudobarrel_sf"/>
</dbReference>
<keyword evidence="3" id="KW-0804">Transcription</keyword>
<keyword evidence="7" id="KW-1185">Reference proteome</keyword>
<dbReference type="Gene3D" id="2.40.330.10">
    <property type="entry name" value="DNA-binding pseudobarrel domain"/>
    <property type="match status" value="1"/>
</dbReference>
<name>A0A9D4U201_ADICA</name>
<reference evidence="6" key="1">
    <citation type="submission" date="2021-01" db="EMBL/GenBank/DDBJ databases">
        <title>Adiantum capillus-veneris genome.</title>
        <authorList>
            <person name="Fang Y."/>
            <person name="Liao Q."/>
        </authorList>
    </citation>
    <scope>NUCLEOTIDE SEQUENCE</scope>
    <source>
        <strain evidence="6">H3</strain>
        <tissue evidence="6">Leaf</tissue>
    </source>
</reference>
<evidence type="ECO:0000256" key="1">
    <source>
        <dbReference type="ARBA" id="ARBA00023015"/>
    </source>
</evidence>